<comment type="caution">
    <text evidence="1">The sequence shown here is derived from an EMBL/GenBank/DDBJ whole genome shotgun (WGS) entry which is preliminary data.</text>
</comment>
<organism evidence="1 2">
    <name type="scientific">Bursaphelenchus okinawaensis</name>
    <dbReference type="NCBI Taxonomy" id="465554"/>
    <lineage>
        <taxon>Eukaryota</taxon>
        <taxon>Metazoa</taxon>
        <taxon>Ecdysozoa</taxon>
        <taxon>Nematoda</taxon>
        <taxon>Chromadorea</taxon>
        <taxon>Rhabditida</taxon>
        <taxon>Tylenchina</taxon>
        <taxon>Tylenchomorpha</taxon>
        <taxon>Aphelenchoidea</taxon>
        <taxon>Aphelenchoididae</taxon>
        <taxon>Bursaphelenchus</taxon>
    </lineage>
</organism>
<evidence type="ECO:0008006" key="3">
    <source>
        <dbReference type="Google" id="ProtNLM"/>
    </source>
</evidence>
<dbReference type="Proteomes" id="UP000614601">
    <property type="component" value="Unassembled WGS sequence"/>
</dbReference>
<accession>A0A811LJV6</accession>
<dbReference type="EMBL" id="CAJFCW020000006">
    <property type="protein sequence ID" value="CAG9124433.1"/>
    <property type="molecule type" value="Genomic_DNA"/>
</dbReference>
<protein>
    <recommendedName>
        <fullName evidence="3">COMM domain-containing protein</fullName>
    </recommendedName>
</protein>
<sequence length="77" mass="8961">MSLETILPEASYENMELRFDINVASKTNSPPQYEVLLILHLKSGETKQFTLKADDVKRLDSEISQIVTNFPKCRRYR</sequence>
<dbReference type="Proteomes" id="UP000783686">
    <property type="component" value="Unassembled WGS sequence"/>
</dbReference>
<proteinExistence type="predicted"/>
<evidence type="ECO:0000313" key="2">
    <source>
        <dbReference type="Proteomes" id="UP000614601"/>
    </source>
</evidence>
<gene>
    <name evidence="1" type="ORF">BOKJ2_LOCUS12662</name>
</gene>
<name>A0A811LJV6_9BILA</name>
<evidence type="ECO:0000313" key="1">
    <source>
        <dbReference type="EMBL" id="CAD5228406.1"/>
    </source>
</evidence>
<keyword evidence="2" id="KW-1185">Reference proteome</keyword>
<dbReference type="OrthoDB" id="10329325at2759"/>
<reference evidence="1" key="1">
    <citation type="submission" date="2020-09" db="EMBL/GenBank/DDBJ databases">
        <authorList>
            <person name="Kikuchi T."/>
        </authorList>
    </citation>
    <scope>NUCLEOTIDE SEQUENCE</scope>
    <source>
        <strain evidence="1">SH1</strain>
    </source>
</reference>
<dbReference type="EMBL" id="CAJFDH010000006">
    <property type="protein sequence ID" value="CAD5228406.1"/>
    <property type="molecule type" value="Genomic_DNA"/>
</dbReference>
<dbReference type="AlphaFoldDB" id="A0A811LJV6"/>